<name>A0A1M5W9V3_9FIRM</name>
<evidence type="ECO:0000256" key="1">
    <source>
        <dbReference type="SAM" id="Phobius"/>
    </source>
</evidence>
<evidence type="ECO:0000313" key="4">
    <source>
        <dbReference type="Proteomes" id="UP000183967"/>
    </source>
</evidence>
<evidence type="ECO:0000313" key="3">
    <source>
        <dbReference type="EMBL" id="SHH83974.1"/>
    </source>
</evidence>
<keyword evidence="1" id="KW-1133">Transmembrane helix</keyword>
<dbReference type="AlphaFoldDB" id="A0A1M5W9V3"/>
<sequence length="129" mass="14180">MFCNKCGNEIPDDSKYCLKCGNQIETEETAKDKEVEKGQTVAVEVNKENTVQKSVCLVCKGRGKKIKKRYAAISIIITIFVLTPMLFIFGTMEGSTGLLGFIFLASSVLGWGFKKRKCPVCDGKGSINL</sequence>
<gene>
    <name evidence="3" type="ORF">SAMN02745135_02353</name>
</gene>
<dbReference type="Pfam" id="PF13240">
    <property type="entry name" value="Zn_Ribbon_1"/>
    <property type="match status" value="1"/>
</dbReference>
<organism evidence="3 4">
    <name type="scientific">Caloranaerobacter azorensis DSM 13643</name>
    <dbReference type="NCBI Taxonomy" id="1121264"/>
    <lineage>
        <taxon>Bacteria</taxon>
        <taxon>Bacillati</taxon>
        <taxon>Bacillota</taxon>
        <taxon>Tissierellia</taxon>
        <taxon>Tissierellales</taxon>
        <taxon>Thermohalobacteraceae</taxon>
        <taxon>Caloranaerobacter</taxon>
    </lineage>
</organism>
<dbReference type="InterPro" id="IPR026870">
    <property type="entry name" value="Zinc_ribbon_dom"/>
</dbReference>
<reference evidence="4" key="1">
    <citation type="submission" date="2016-11" db="EMBL/GenBank/DDBJ databases">
        <authorList>
            <person name="Varghese N."/>
            <person name="Submissions S."/>
        </authorList>
    </citation>
    <scope>NUCLEOTIDE SEQUENCE [LARGE SCALE GENOMIC DNA]</scope>
    <source>
        <strain evidence="4">DSM 13643</strain>
    </source>
</reference>
<feature type="domain" description="Zinc-ribbon" evidence="2">
    <location>
        <begin position="2"/>
        <end position="23"/>
    </location>
</feature>
<keyword evidence="4" id="KW-1185">Reference proteome</keyword>
<keyword evidence="1" id="KW-0812">Transmembrane</keyword>
<dbReference type="Proteomes" id="UP000183967">
    <property type="component" value="Unassembled WGS sequence"/>
</dbReference>
<feature type="transmembrane region" description="Helical" evidence="1">
    <location>
        <begin position="95"/>
        <end position="113"/>
    </location>
</feature>
<keyword evidence="1" id="KW-0472">Membrane</keyword>
<accession>A0A1M5W9V3</accession>
<feature type="transmembrane region" description="Helical" evidence="1">
    <location>
        <begin position="70"/>
        <end position="89"/>
    </location>
</feature>
<dbReference type="OrthoDB" id="90521at2"/>
<dbReference type="EMBL" id="FQXO01000094">
    <property type="protein sequence ID" value="SHH83974.1"/>
    <property type="molecule type" value="Genomic_DNA"/>
</dbReference>
<protein>
    <submittedName>
        <fullName evidence="3">Zinc-ribbon domain-containing protein</fullName>
    </submittedName>
</protein>
<dbReference type="RefSeq" id="WP_073197826.1">
    <property type="nucleotide sequence ID" value="NZ_FQXO01000094.1"/>
</dbReference>
<proteinExistence type="predicted"/>
<evidence type="ECO:0000259" key="2">
    <source>
        <dbReference type="Pfam" id="PF13240"/>
    </source>
</evidence>